<dbReference type="InterPro" id="IPR045851">
    <property type="entry name" value="AMP-bd_C_sf"/>
</dbReference>
<dbReference type="InterPro" id="IPR000873">
    <property type="entry name" value="AMP-dep_synth/lig_dom"/>
</dbReference>
<dbReference type="InterPro" id="IPR025110">
    <property type="entry name" value="AMP-bd_C"/>
</dbReference>
<accession>A0A9Q3ZEC1</accession>
<evidence type="ECO:0000259" key="4">
    <source>
        <dbReference type="Pfam" id="PF13193"/>
    </source>
</evidence>
<proteinExistence type="inferred from homology"/>
<comment type="caution">
    <text evidence="5">The sequence shown here is derived from an EMBL/GenBank/DDBJ whole genome shotgun (WGS) entry which is preliminary data.</text>
</comment>
<reference evidence="5" key="1">
    <citation type="submission" date="2022-01" db="EMBL/GenBank/DDBJ databases">
        <authorList>
            <person name="Karlyshev A.V."/>
            <person name="Jaspars M."/>
        </authorList>
    </citation>
    <scope>NUCLEOTIDE SEQUENCE</scope>
    <source>
        <strain evidence="5">AGSA3-2</strain>
    </source>
</reference>
<gene>
    <name evidence="5" type="ORF">LZG35_06990</name>
</gene>
<dbReference type="Gene3D" id="3.30.300.30">
    <property type="match status" value="1"/>
</dbReference>
<organism evidence="5 6">
    <name type="scientific">Alloalcanivorax xenomutans</name>
    <dbReference type="NCBI Taxonomy" id="1094342"/>
    <lineage>
        <taxon>Bacteria</taxon>
        <taxon>Pseudomonadati</taxon>
        <taxon>Pseudomonadota</taxon>
        <taxon>Gammaproteobacteria</taxon>
        <taxon>Oceanospirillales</taxon>
        <taxon>Alcanivoracaceae</taxon>
        <taxon>Alloalcanivorax</taxon>
    </lineage>
</organism>
<dbReference type="GO" id="GO:0006631">
    <property type="term" value="P:fatty acid metabolic process"/>
    <property type="evidence" value="ECO:0007669"/>
    <property type="project" value="TreeGrafter"/>
</dbReference>
<evidence type="ECO:0000256" key="1">
    <source>
        <dbReference type="ARBA" id="ARBA00006432"/>
    </source>
</evidence>
<dbReference type="PANTHER" id="PTHR43201">
    <property type="entry name" value="ACYL-COA SYNTHETASE"/>
    <property type="match status" value="1"/>
</dbReference>
<evidence type="ECO:0000259" key="3">
    <source>
        <dbReference type="Pfam" id="PF00501"/>
    </source>
</evidence>
<dbReference type="Proteomes" id="UP001107961">
    <property type="component" value="Unassembled WGS sequence"/>
</dbReference>
<sequence length="599" mass="63024">MEPAIANTSSAVRACLERAPTPLRLLRQAAARYPDHPALVYLCDADSGQPVTVSYAQLLAETEAVARALRASGVTPEDGVAMFLPLVPEAVSALIAACSVGVAFPVNLLMSEQAIASQLALARCKVVITVGSHAESDLSERVSAAAASLPRPPHVVVLPLGEAGDAVFDGEPWPAFVAKAGDAGLAADDDPERVAALLHTGGTTYAPKLAELTLGNLAAGGVMTCAGCGYSQSDRLLNGLPLFHVGSSVDAVLAIIAAGATLVLPTALGLKNPAVIRRFWSMLEALEVTLVGGVPATLSTLADAPRQQQRCASLRAFLTGGSALNPQLARRLETISGAPVYQLYGMTESAGIVTAQFIDGMFRPPLAGHPVPLVEVAIEEPGRPLRAGQRGELWVRGPNVFAGYRTATGTQDRPHNGWIPSGDLVAVTDDGQLRIVGRTKEVIIRSGHNIDPQMLEQVAEEHPAVLEAAVVAMPDQYAGELPVLYVTLRAGADERSVESINAFVCDRITVPQARPRHVFVLPSMPMTPLGKVARYQLRQKAVSYRAGQLIAELDTGARVSCPQPDAKSIVIDWSSSSAAAMHDRARERLAELGLVLMSA</sequence>
<evidence type="ECO:0000313" key="6">
    <source>
        <dbReference type="Proteomes" id="UP001107961"/>
    </source>
</evidence>
<dbReference type="KEGG" id="axe:P40_19730"/>
<evidence type="ECO:0000256" key="2">
    <source>
        <dbReference type="ARBA" id="ARBA00022598"/>
    </source>
</evidence>
<dbReference type="Pfam" id="PF00501">
    <property type="entry name" value="AMP-binding"/>
    <property type="match status" value="1"/>
</dbReference>
<keyword evidence="6" id="KW-1185">Reference proteome</keyword>
<keyword evidence="2" id="KW-0436">Ligase</keyword>
<evidence type="ECO:0000313" key="5">
    <source>
        <dbReference type="EMBL" id="MCE7508381.1"/>
    </source>
</evidence>
<dbReference type="SUPFAM" id="SSF56801">
    <property type="entry name" value="Acetyl-CoA synthetase-like"/>
    <property type="match status" value="1"/>
</dbReference>
<feature type="domain" description="AMP-dependent synthetase/ligase" evidence="3">
    <location>
        <begin position="27"/>
        <end position="404"/>
    </location>
</feature>
<feature type="domain" description="AMP-binding enzyme C-terminal" evidence="4">
    <location>
        <begin position="455"/>
        <end position="531"/>
    </location>
</feature>
<dbReference type="EMBL" id="JAJVKT010000006">
    <property type="protein sequence ID" value="MCE7508381.1"/>
    <property type="molecule type" value="Genomic_DNA"/>
</dbReference>
<dbReference type="GO" id="GO:0031956">
    <property type="term" value="F:medium-chain fatty acid-CoA ligase activity"/>
    <property type="evidence" value="ECO:0007669"/>
    <property type="project" value="TreeGrafter"/>
</dbReference>
<protein>
    <submittedName>
        <fullName evidence="5">AMP-binding protein</fullName>
    </submittedName>
</protein>
<dbReference type="RefSeq" id="WP_080531663.1">
    <property type="nucleotide sequence ID" value="NZ_JAJVKT010000006.1"/>
</dbReference>
<dbReference type="Gene3D" id="3.40.50.12780">
    <property type="entry name" value="N-terminal domain of ligase-like"/>
    <property type="match status" value="1"/>
</dbReference>
<name>A0A9Q3ZEC1_9GAMM</name>
<comment type="similarity">
    <text evidence="1">Belongs to the ATP-dependent AMP-binding enzyme family.</text>
</comment>
<dbReference type="Pfam" id="PF13193">
    <property type="entry name" value="AMP-binding_C"/>
    <property type="match status" value="1"/>
</dbReference>
<dbReference type="PANTHER" id="PTHR43201:SF5">
    <property type="entry name" value="MEDIUM-CHAIN ACYL-COA LIGASE ACSF2, MITOCHONDRIAL"/>
    <property type="match status" value="1"/>
</dbReference>
<dbReference type="AlphaFoldDB" id="A0A9Q3ZEC1"/>
<dbReference type="InterPro" id="IPR042099">
    <property type="entry name" value="ANL_N_sf"/>
</dbReference>